<evidence type="ECO:0000259" key="7">
    <source>
        <dbReference type="Pfam" id="PF00082"/>
    </source>
</evidence>
<keyword evidence="4" id="KW-0378">Hydrolase</keyword>
<keyword evidence="2" id="KW-0645">Protease</keyword>
<dbReference type="Gene3D" id="3.40.50.200">
    <property type="entry name" value="Peptidase S8/S53 domain"/>
    <property type="match status" value="1"/>
</dbReference>
<dbReference type="Proteomes" id="UP000256686">
    <property type="component" value="Unassembled WGS sequence"/>
</dbReference>
<evidence type="ECO:0000256" key="2">
    <source>
        <dbReference type="ARBA" id="ARBA00022670"/>
    </source>
</evidence>
<dbReference type="InterPro" id="IPR026444">
    <property type="entry name" value="Secre_tail"/>
</dbReference>
<dbReference type="AlphaFoldDB" id="A0A3D9C161"/>
<dbReference type="InterPro" id="IPR036852">
    <property type="entry name" value="Peptidase_S8/S53_dom_sf"/>
</dbReference>
<dbReference type="NCBIfam" id="TIGR04183">
    <property type="entry name" value="Por_Secre_tail"/>
    <property type="match status" value="1"/>
</dbReference>
<dbReference type="PANTHER" id="PTHR43806">
    <property type="entry name" value="PEPTIDASE S8"/>
    <property type="match status" value="1"/>
</dbReference>
<dbReference type="InterPro" id="IPR000209">
    <property type="entry name" value="Peptidase_S8/S53_dom"/>
</dbReference>
<dbReference type="InterPro" id="IPR008979">
    <property type="entry name" value="Galactose-bd-like_sf"/>
</dbReference>
<accession>A0A3D9C161</accession>
<evidence type="ECO:0000256" key="5">
    <source>
        <dbReference type="ARBA" id="ARBA00022825"/>
    </source>
</evidence>
<dbReference type="SUPFAM" id="SSF49785">
    <property type="entry name" value="Galactose-binding domain-like"/>
    <property type="match status" value="1"/>
</dbReference>
<gene>
    <name evidence="9" type="ORF">DRF65_25350</name>
</gene>
<dbReference type="Pfam" id="PF18962">
    <property type="entry name" value="Por_Secre_tail"/>
    <property type="match status" value="1"/>
</dbReference>
<evidence type="ECO:0000313" key="10">
    <source>
        <dbReference type="Proteomes" id="UP000256686"/>
    </source>
</evidence>
<dbReference type="InterPro" id="IPR023828">
    <property type="entry name" value="Peptidase_S8_Ser-AS"/>
</dbReference>
<feature type="region of interest" description="Disordered" evidence="6">
    <location>
        <begin position="82"/>
        <end position="101"/>
    </location>
</feature>
<evidence type="ECO:0000259" key="8">
    <source>
        <dbReference type="Pfam" id="PF18962"/>
    </source>
</evidence>
<dbReference type="RefSeq" id="WP_115973499.1">
    <property type="nucleotide sequence ID" value="NZ_QNVT01000035.1"/>
</dbReference>
<reference evidence="10" key="1">
    <citation type="submission" date="2018-06" db="EMBL/GenBank/DDBJ databases">
        <authorList>
            <person name="Lum Nde A."/>
            <person name="Hugo C."/>
        </authorList>
    </citation>
    <scope>NUCLEOTIDE SEQUENCE [LARGE SCALE GENOMIC DNA]</scope>
    <source>
        <strain evidence="10">1_F178</strain>
    </source>
</reference>
<name>A0A3D9C161_9FLAO</name>
<feature type="domain" description="Secretion system C-terminal sorting" evidence="8">
    <location>
        <begin position="659"/>
        <end position="722"/>
    </location>
</feature>
<keyword evidence="10" id="KW-1185">Reference proteome</keyword>
<feature type="domain" description="Peptidase S8/S53" evidence="7">
    <location>
        <begin position="143"/>
        <end position="477"/>
    </location>
</feature>
<evidence type="ECO:0000256" key="6">
    <source>
        <dbReference type="SAM" id="MobiDB-lite"/>
    </source>
</evidence>
<sequence length="724" mass="79012">MKKIFISISTMIISLAGAQQSNEKLMKEFEKQRVENNKKFDARTGRQTRNEKSNNPLEKVLLDLKEQKSSLAGFTPSGIPLYYSSQDSRQPKNSNADHLQNGTITGLQGSFNGENIKYTIFDGGRVLETHQLFNNLTNRISNKENADSVKYHFHSTAVAGFIGAKNYNFTGSWTNNAGVVVAQFTNLNLQGVAQNSTMDSYSYDETTLPGNTTRSTVYQKILLSEPRISNHSYGVPQGWWQNPSNGAWYWRGTFTSPATATSLEGTYQENDREYDKIVYSNPTYIIVKSAGNSFGDQPEADDFKLYPNPNFNPDLPSSSSNPYWAFFEDTDTLPLQNCSNGYDCIGSGSLAKNIIVVGANDIITANEGRYATSTDVVHSSYSSAGPRDDGGIKPDITATGTNVVSASVKTNNQPTYEYGSGTSYSGPIVTGIIGLWNQINKQLFENTQLNAASAKTLMIHSALEAGNVGPDPWYGWGLIDAKKGAELLVGKSNNSVIFNNETLNSGIPNTKTVTALGMEPLKVTISWIDPAFTNLPATDLAGYNDRTSRLINDLDLRIIDTETNTTYLPWKLNANNPMTTATNGDNTVDNVEQIVINTPIAGKNYKIEISNKGTLVNDNGTAAPQNYSIIITGHNGNTLGTKESKAGVLSSVTVAPSVTKDLTNILKAPQKSTYSIYDLSGKKLREGSISSDKESIDLSSYTKGIYIIEVKTGKDIISKKIIKE</sequence>
<evidence type="ECO:0000313" key="9">
    <source>
        <dbReference type="EMBL" id="REC59605.1"/>
    </source>
</evidence>
<dbReference type="PROSITE" id="PS00138">
    <property type="entry name" value="SUBTILASE_SER"/>
    <property type="match status" value="1"/>
</dbReference>
<dbReference type="Pfam" id="PF00082">
    <property type="entry name" value="Peptidase_S8"/>
    <property type="match status" value="1"/>
</dbReference>
<dbReference type="Gene3D" id="2.60.120.380">
    <property type="match status" value="1"/>
</dbReference>
<organism evidence="9 10">
    <name type="scientific">Chryseobacterium pennae</name>
    <dbReference type="NCBI Taxonomy" id="2258962"/>
    <lineage>
        <taxon>Bacteria</taxon>
        <taxon>Pseudomonadati</taxon>
        <taxon>Bacteroidota</taxon>
        <taxon>Flavobacteriia</taxon>
        <taxon>Flavobacteriales</taxon>
        <taxon>Weeksellaceae</taxon>
        <taxon>Chryseobacterium group</taxon>
        <taxon>Chryseobacterium</taxon>
    </lineage>
</organism>
<dbReference type="EMBL" id="QNVT01000035">
    <property type="protein sequence ID" value="REC59605.1"/>
    <property type="molecule type" value="Genomic_DNA"/>
</dbReference>
<dbReference type="SUPFAM" id="SSF52743">
    <property type="entry name" value="Subtilisin-like"/>
    <property type="match status" value="1"/>
</dbReference>
<evidence type="ECO:0000256" key="4">
    <source>
        <dbReference type="ARBA" id="ARBA00022801"/>
    </source>
</evidence>
<dbReference type="GO" id="GO:0004252">
    <property type="term" value="F:serine-type endopeptidase activity"/>
    <property type="evidence" value="ECO:0007669"/>
    <property type="project" value="InterPro"/>
</dbReference>
<dbReference type="PANTHER" id="PTHR43806:SF11">
    <property type="entry name" value="CEREVISIN-RELATED"/>
    <property type="match status" value="1"/>
</dbReference>
<comment type="caution">
    <text evidence="9">The sequence shown here is derived from an EMBL/GenBank/DDBJ whole genome shotgun (WGS) entry which is preliminary data.</text>
</comment>
<keyword evidence="3" id="KW-0732">Signal</keyword>
<feature type="compositionally biased region" description="Polar residues" evidence="6">
    <location>
        <begin position="83"/>
        <end position="101"/>
    </location>
</feature>
<feature type="region of interest" description="Disordered" evidence="6">
    <location>
        <begin position="36"/>
        <end position="56"/>
    </location>
</feature>
<keyword evidence="5" id="KW-0720">Serine protease</keyword>
<feature type="compositionally biased region" description="Basic and acidic residues" evidence="6">
    <location>
        <begin position="36"/>
        <end position="52"/>
    </location>
</feature>
<proteinExistence type="inferred from homology"/>
<evidence type="ECO:0000256" key="1">
    <source>
        <dbReference type="ARBA" id="ARBA00011073"/>
    </source>
</evidence>
<protein>
    <submittedName>
        <fullName evidence="9">Secretion protein Por</fullName>
    </submittedName>
</protein>
<dbReference type="InterPro" id="IPR050131">
    <property type="entry name" value="Peptidase_S8_subtilisin-like"/>
</dbReference>
<evidence type="ECO:0000256" key="3">
    <source>
        <dbReference type="ARBA" id="ARBA00022729"/>
    </source>
</evidence>
<comment type="similarity">
    <text evidence="1">Belongs to the peptidase S8 family.</text>
</comment>
<dbReference type="GO" id="GO:0006508">
    <property type="term" value="P:proteolysis"/>
    <property type="evidence" value="ECO:0007669"/>
    <property type="project" value="UniProtKB-KW"/>
</dbReference>